<gene>
    <name evidence="7" type="ORF">G6534_10040</name>
</gene>
<dbReference type="SUPFAM" id="SSF51011">
    <property type="entry name" value="Glycosyl hydrolase domain"/>
    <property type="match status" value="1"/>
</dbReference>
<dbReference type="Gene3D" id="2.60.40.1180">
    <property type="entry name" value="Golgi alpha-mannosidase II"/>
    <property type="match status" value="1"/>
</dbReference>
<dbReference type="CDD" id="cd11333">
    <property type="entry name" value="AmyAc_SI_OligoGlu_DGase"/>
    <property type="match status" value="1"/>
</dbReference>
<dbReference type="InterPro" id="IPR056300">
    <property type="entry name" value="SusG-like_C"/>
</dbReference>
<evidence type="ECO:0000256" key="5">
    <source>
        <dbReference type="ARBA" id="ARBA00023295"/>
    </source>
</evidence>
<evidence type="ECO:0000313" key="8">
    <source>
        <dbReference type="Proteomes" id="UP000514410"/>
    </source>
</evidence>
<dbReference type="FunFam" id="2.60.40.1180:FF:000007">
    <property type="entry name" value="Sucrose isomerase"/>
    <property type="match status" value="1"/>
</dbReference>
<evidence type="ECO:0000256" key="3">
    <source>
        <dbReference type="ARBA" id="ARBA00022490"/>
    </source>
</evidence>
<keyword evidence="8" id="KW-1185">Reference proteome</keyword>
<organism evidence="7 8">
    <name type="scientific">Companilactobacillus pabuli</name>
    <dbReference type="NCBI Taxonomy" id="2714036"/>
    <lineage>
        <taxon>Bacteria</taxon>
        <taxon>Bacillati</taxon>
        <taxon>Bacillota</taxon>
        <taxon>Bacilli</taxon>
        <taxon>Lactobacillales</taxon>
        <taxon>Lactobacillaceae</taxon>
        <taxon>Companilactobacillus</taxon>
    </lineage>
</organism>
<dbReference type="InterPro" id="IPR017853">
    <property type="entry name" value="GH"/>
</dbReference>
<keyword evidence="3" id="KW-0963">Cytoplasm</keyword>
<dbReference type="KEGG" id="cpab:G6534_10040"/>
<dbReference type="Gene3D" id="3.90.400.10">
    <property type="entry name" value="Oligo-1,6-glucosidase, Domain 2"/>
    <property type="match status" value="1"/>
</dbReference>
<dbReference type="PANTHER" id="PTHR10357">
    <property type="entry name" value="ALPHA-AMYLASE FAMILY MEMBER"/>
    <property type="match status" value="1"/>
</dbReference>
<dbReference type="EMBL" id="CP049366">
    <property type="protein sequence ID" value="QMT84938.1"/>
    <property type="molecule type" value="Genomic_DNA"/>
</dbReference>
<dbReference type="PANTHER" id="PTHR10357:SF184">
    <property type="entry name" value="OLIGO-1,6-GLUCOSIDASE 1"/>
    <property type="match status" value="1"/>
</dbReference>
<dbReference type="FunFam" id="3.20.20.80:FF:000014">
    <property type="entry name" value="Alpha,alpha-phosphotrehalase"/>
    <property type="match status" value="1"/>
</dbReference>
<dbReference type="RefSeq" id="WP_182082725.1">
    <property type="nucleotide sequence ID" value="NZ_CP049366.1"/>
</dbReference>
<evidence type="ECO:0000256" key="4">
    <source>
        <dbReference type="ARBA" id="ARBA00022801"/>
    </source>
</evidence>
<dbReference type="Pfam" id="PF23915">
    <property type="entry name" value="SusG_C"/>
    <property type="match status" value="1"/>
</dbReference>
<dbReference type="InterPro" id="IPR045857">
    <property type="entry name" value="O16G_dom_2"/>
</dbReference>
<dbReference type="Gene3D" id="3.20.20.80">
    <property type="entry name" value="Glycosidases"/>
    <property type="match status" value="1"/>
</dbReference>
<evidence type="ECO:0000313" key="7">
    <source>
        <dbReference type="EMBL" id="QMT84938.1"/>
    </source>
</evidence>
<protein>
    <submittedName>
        <fullName evidence="7">Alpha-glucosidase</fullName>
    </submittedName>
</protein>
<evidence type="ECO:0000259" key="6">
    <source>
        <dbReference type="SMART" id="SM00642"/>
    </source>
</evidence>
<name>A0A7L7L0X2_9LACO</name>
<evidence type="ECO:0000256" key="2">
    <source>
        <dbReference type="ARBA" id="ARBA00008061"/>
    </source>
</evidence>
<dbReference type="FunFam" id="3.90.400.10:FF:000002">
    <property type="entry name" value="Sucrose isomerase"/>
    <property type="match status" value="1"/>
</dbReference>
<dbReference type="SUPFAM" id="SSF51445">
    <property type="entry name" value="(Trans)glycosidases"/>
    <property type="match status" value="1"/>
</dbReference>
<dbReference type="Proteomes" id="UP000514410">
    <property type="component" value="Chromosome"/>
</dbReference>
<comment type="similarity">
    <text evidence="2">Belongs to the glycosyl hydrolase 13 family.</text>
</comment>
<sequence>MTNNIEWWRDSVVYQVYPKSFNDSNDDGIGDIPGIIEKLDYLQKLGVDVIWLNPIYKSPQVDNGYDISNYREIYSKFGTMDDFEKLLSETHKRHMRLILDLVVNHTSDQHPWFKEAKKSKENPYHDYYIWKDGDGKKLPNNWGSSFGGPTWEYIDKLGQYYLHLFAKQQPDLNWENPKVRQDVYDIMRFWLNKGVDGFRMDVISLLSKDPSYPDGPVIQNKAYGSYYKGAANGPKIHDYLQEMNKEVLSKYDIVTVGETPHTGIEDAVKYTDSKRHELNMVFHFDHMHLDYDENGKFSTKRFKLSELKEVFTRWQEGMAQHDGWNSLYWSNHDQARPVTRFGADDTKWRIQSAKMLGTILHMQQGTPFIFEGEEIGMTNTKFGSIDDYNDIETKDIYHDFINNKKLGYDYTMKSIYLKSRDNARTPMQWTDGENAGFTGGTPWMKLNPNYKEINVQNALGDSNSVFYYYKKLIELRHELPIITTGKYVLLDKDNESTYSYLRKTDNEVLYVNGNFTADNQVVEIPKTLKGKEGQVVISNFDSKATNDDKIELPPYGAVVYLYKLKKE</sequence>
<dbReference type="InterPro" id="IPR006047">
    <property type="entry name" value="GH13_cat_dom"/>
</dbReference>
<keyword evidence="4" id="KW-0378">Hydrolase</keyword>
<dbReference type="SMART" id="SM00642">
    <property type="entry name" value="Aamy"/>
    <property type="match status" value="1"/>
</dbReference>
<reference evidence="7 8" key="1">
    <citation type="submission" date="2020-02" db="EMBL/GenBank/DDBJ databases">
        <title>Complete Genome Sequence of Lactobacillus sp. NFFJ11 Isolated from animal feed.</title>
        <authorList>
            <person name="Jung J.Y."/>
        </authorList>
    </citation>
    <scope>NUCLEOTIDE SEQUENCE [LARGE SCALE GENOMIC DNA]</scope>
    <source>
        <strain evidence="7 8">NFFJ11</strain>
    </source>
</reference>
<comment type="subcellular location">
    <subcellularLocation>
        <location evidence="1">Cytoplasm</location>
    </subcellularLocation>
</comment>
<dbReference type="GO" id="GO:0004556">
    <property type="term" value="F:alpha-amylase activity"/>
    <property type="evidence" value="ECO:0007669"/>
    <property type="project" value="TreeGrafter"/>
</dbReference>
<dbReference type="InterPro" id="IPR013780">
    <property type="entry name" value="Glyco_hydro_b"/>
</dbReference>
<evidence type="ECO:0000256" key="1">
    <source>
        <dbReference type="ARBA" id="ARBA00004496"/>
    </source>
</evidence>
<dbReference type="Pfam" id="PF00128">
    <property type="entry name" value="Alpha-amylase"/>
    <property type="match status" value="1"/>
</dbReference>
<accession>A0A7L7L0X2</accession>
<dbReference type="NCBIfam" id="NF008183">
    <property type="entry name" value="PRK10933.1"/>
    <property type="match status" value="1"/>
</dbReference>
<keyword evidence="5" id="KW-0326">Glycosidase</keyword>
<dbReference type="GO" id="GO:0009313">
    <property type="term" value="P:oligosaccharide catabolic process"/>
    <property type="evidence" value="ECO:0007669"/>
    <property type="project" value="TreeGrafter"/>
</dbReference>
<dbReference type="GO" id="GO:0005737">
    <property type="term" value="C:cytoplasm"/>
    <property type="evidence" value="ECO:0007669"/>
    <property type="project" value="UniProtKB-SubCell"/>
</dbReference>
<dbReference type="AlphaFoldDB" id="A0A7L7L0X2"/>
<dbReference type="FunFam" id="3.20.20.80:FF:000064">
    <property type="entry name" value="Oligo-1,6-glucosidase"/>
    <property type="match status" value="1"/>
</dbReference>
<proteinExistence type="inferred from homology"/>
<feature type="domain" description="Glycosyl hydrolase family 13 catalytic" evidence="6">
    <location>
        <begin position="15"/>
        <end position="424"/>
    </location>
</feature>